<comment type="subcellular location">
    <subcellularLocation>
        <location evidence="1 6">Endoplasmic reticulum membrane</location>
        <topology evidence="1 6">Multi-pass membrane protein</topology>
    </subcellularLocation>
</comment>
<dbReference type="PANTHER" id="PTHR45799">
    <property type="entry name" value="RETICULON-LIKE PROTEIN"/>
    <property type="match status" value="1"/>
</dbReference>
<dbReference type="InterPro" id="IPR046964">
    <property type="entry name" value="RTN1-4"/>
</dbReference>
<dbReference type="GO" id="GO:0030424">
    <property type="term" value="C:axon"/>
    <property type="evidence" value="ECO:0007669"/>
    <property type="project" value="TreeGrafter"/>
</dbReference>
<dbReference type="OrthoDB" id="567788at2759"/>
<feature type="domain" description="Reticulon" evidence="7">
    <location>
        <begin position="89"/>
        <end position="278"/>
    </location>
</feature>
<dbReference type="EMBL" id="JTDE01002179">
    <property type="protein sequence ID" value="KAF7257738.1"/>
    <property type="molecule type" value="Genomic_DNA"/>
</dbReference>
<evidence type="ECO:0000256" key="6">
    <source>
        <dbReference type="RuleBase" id="RU363132"/>
    </source>
</evidence>
<dbReference type="GO" id="GO:0005789">
    <property type="term" value="C:endoplasmic reticulum membrane"/>
    <property type="evidence" value="ECO:0007669"/>
    <property type="project" value="UniProtKB-SubCell"/>
</dbReference>
<organism evidence="8 9">
    <name type="scientific">Paragonimus skrjabini miyazakii</name>
    <dbReference type="NCBI Taxonomy" id="59628"/>
    <lineage>
        <taxon>Eukaryota</taxon>
        <taxon>Metazoa</taxon>
        <taxon>Spiralia</taxon>
        <taxon>Lophotrochozoa</taxon>
        <taxon>Platyhelminthes</taxon>
        <taxon>Trematoda</taxon>
        <taxon>Digenea</taxon>
        <taxon>Plagiorchiida</taxon>
        <taxon>Troglotremata</taxon>
        <taxon>Troglotrematidae</taxon>
        <taxon>Paragonimus</taxon>
    </lineage>
</organism>
<reference evidence="8" key="1">
    <citation type="submission" date="2019-07" db="EMBL/GenBank/DDBJ databases">
        <title>Annotation for the trematode Paragonimus miyazaki's.</title>
        <authorList>
            <person name="Choi Y.-J."/>
        </authorList>
    </citation>
    <scope>NUCLEOTIDE SEQUENCE</scope>
    <source>
        <strain evidence="8">Japan</strain>
    </source>
</reference>
<keyword evidence="2 6" id="KW-0812">Transmembrane</keyword>
<accession>A0A8S9Z174</accession>
<keyword evidence="3 6" id="KW-0256">Endoplasmic reticulum</keyword>
<evidence type="ECO:0000313" key="9">
    <source>
        <dbReference type="Proteomes" id="UP000822476"/>
    </source>
</evidence>
<evidence type="ECO:0000256" key="3">
    <source>
        <dbReference type="ARBA" id="ARBA00022824"/>
    </source>
</evidence>
<evidence type="ECO:0000313" key="8">
    <source>
        <dbReference type="EMBL" id="KAF7257738.1"/>
    </source>
</evidence>
<dbReference type="Pfam" id="PF02453">
    <property type="entry name" value="Reticulon"/>
    <property type="match status" value="1"/>
</dbReference>
<sequence>MSLPDDMVGNLEMFDRPNDIVLLGEENEMMTDMDDLCSSHVVEEGRVPGSDLHSSEPVQASSYLPASGVHKVTDPVDKSGDCCPMKTEIKSLVYWHKPLHSAAVLIALLAVQFSFLCFSAISIVAYSGFLLLISVNLCRLYYHYIAKTESKFIKDYLERDIVLPKERIADVTRRLTDHANEFLVQARDIFLLTNVGASLKFGVLLYVLTYVGACFNFLTLCIVATLLAFFVPKFYESYQSEIDRLCKATKEMTNKVMSQISAQLDKLPVLGSRKQKAQ</sequence>
<proteinExistence type="predicted"/>
<comment type="caution">
    <text evidence="8">The sequence shown here is derived from an EMBL/GenBank/DDBJ whole genome shotgun (WGS) entry which is preliminary data.</text>
</comment>
<dbReference type="InterPro" id="IPR003388">
    <property type="entry name" value="Reticulon"/>
</dbReference>
<evidence type="ECO:0000256" key="1">
    <source>
        <dbReference type="ARBA" id="ARBA00004477"/>
    </source>
</evidence>
<evidence type="ECO:0000259" key="7">
    <source>
        <dbReference type="PROSITE" id="PS50845"/>
    </source>
</evidence>
<keyword evidence="4 6" id="KW-1133">Transmembrane helix</keyword>
<evidence type="ECO:0000256" key="2">
    <source>
        <dbReference type="ARBA" id="ARBA00022692"/>
    </source>
</evidence>
<keyword evidence="9" id="KW-1185">Reference proteome</keyword>
<keyword evidence="5 6" id="KW-0472">Membrane</keyword>
<evidence type="ECO:0000256" key="5">
    <source>
        <dbReference type="ARBA" id="ARBA00023136"/>
    </source>
</evidence>
<feature type="transmembrane region" description="Helical" evidence="6">
    <location>
        <begin position="203"/>
        <end position="231"/>
    </location>
</feature>
<dbReference type="Gene3D" id="1.20.5.2480">
    <property type="match status" value="1"/>
</dbReference>
<evidence type="ECO:0000256" key="4">
    <source>
        <dbReference type="ARBA" id="ARBA00022989"/>
    </source>
</evidence>
<dbReference type="AlphaFoldDB" id="A0A8S9Z174"/>
<dbReference type="Proteomes" id="UP000822476">
    <property type="component" value="Unassembled WGS sequence"/>
</dbReference>
<dbReference type="PROSITE" id="PS50845">
    <property type="entry name" value="RETICULON"/>
    <property type="match status" value="1"/>
</dbReference>
<name>A0A8S9Z174_9TREM</name>
<gene>
    <name evidence="8" type="ORF">EG68_05119</name>
</gene>
<feature type="transmembrane region" description="Helical" evidence="6">
    <location>
        <begin position="102"/>
        <end position="133"/>
    </location>
</feature>
<dbReference type="PANTHER" id="PTHR45799:SF2">
    <property type="entry name" value="RETICULON-LIKE PROTEIN"/>
    <property type="match status" value="1"/>
</dbReference>
<protein>
    <recommendedName>
        <fullName evidence="6">Reticulon-like protein</fullName>
    </recommendedName>
</protein>